<evidence type="ECO:0000256" key="4">
    <source>
        <dbReference type="ARBA" id="ARBA00022692"/>
    </source>
</evidence>
<proteinExistence type="inferred from homology"/>
<evidence type="ECO:0000256" key="7">
    <source>
        <dbReference type="RuleBase" id="RU363032"/>
    </source>
</evidence>
<feature type="transmembrane region" description="Helical" evidence="7">
    <location>
        <begin position="12"/>
        <end position="32"/>
    </location>
</feature>
<evidence type="ECO:0000256" key="6">
    <source>
        <dbReference type="ARBA" id="ARBA00023136"/>
    </source>
</evidence>
<gene>
    <name evidence="9" type="primary">MalG4</name>
    <name evidence="9" type="ordered locus">TTE1936</name>
</gene>
<dbReference type="SUPFAM" id="SSF161098">
    <property type="entry name" value="MetI-like"/>
    <property type="match status" value="1"/>
</dbReference>
<keyword evidence="10" id="KW-1185">Reference proteome</keyword>
<dbReference type="STRING" id="273068.TTE1936"/>
<dbReference type="EMBL" id="AE008691">
    <property type="protein sequence ID" value="AAM25115.1"/>
    <property type="molecule type" value="Genomic_DNA"/>
</dbReference>
<protein>
    <submittedName>
        <fullName evidence="9">Sugar permeases</fullName>
    </submittedName>
</protein>
<dbReference type="AlphaFoldDB" id="Q8R8Q9"/>
<feature type="transmembrane region" description="Helical" evidence="7">
    <location>
        <begin position="139"/>
        <end position="160"/>
    </location>
</feature>
<accession>Q8R8Q9</accession>
<evidence type="ECO:0000313" key="10">
    <source>
        <dbReference type="Proteomes" id="UP000000555"/>
    </source>
</evidence>
<feature type="domain" description="ABC transmembrane type-1" evidence="8">
    <location>
        <begin position="71"/>
        <end position="260"/>
    </location>
</feature>
<dbReference type="HOGENOM" id="CLU_016047_1_1_9"/>
<dbReference type="PANTHER" id="PTHR43744">
    <property type="entry name" value="ABC TRANSPORTER PERMEASE PROTEIN MG189-RELATED-RELATED"/>
    <property type="match status" value="1"/>
</dbReference>
<reference evidence="9 10" key="1">
    <citation type="journal article" date="2002" name="Genome Res.">
        <title>A complete sequence of the T. tengcongensis genome.</title>
        <authorList>
            <person name="Bao Q."/>
            <person name="Tian Y."/>
            <person name="Li W."/>
            <person name="Xu Z."/>
            <person name="Xuan Z."/>
            <person name="Hu S."/>
            <person name="Dong W."/>
            <person name="Yang J."/>
            <person name="Chen Y."/>
            <person name="Xue Y."/>
            <person name="Xu Y."/>
            <person name="Lai X."/>
            <person name="Huang L."/>
            <person name="Dong X."/>
            <person name="Ma Y."/>
            <person name="Ling L."/>
            <person name="Tan H."/>
            <person name="Chen R."/>
            <person name="Wang J."/>
            <person name="Yu J."/>
            <person name="Yang H."/>
        </authorList>
    </citation>
    <scope>NUCLEOTIDE SEQUENCE [LARGE SCALE GENOMIC DNA]</scope>
    <source>
        <strain evidence="10">DSM 15242 / JCM 11007 / NBRC 100824 / MB4</strain>
    </source>
</reference>
<keyword evidence="4 7" id="KW-0812">Transmembrane</keyword>
<dbReference type="eggNOG" id="COG0395">
    <property type="taxonomic scope" value="Bacteria"/>
</dbReference>
<dbReference type="InterPro" id="IPR035906">
    <property type="entry name" value="MetI-like_sf"/>
</dbReference>
<evidence type="ECO:0000313" key="9">
    <source>
        <dbReference type="EMBL" id="AAM25115.1"/>
    </source>
</evidence>
<dbReference type="KEGG" id="tte:TTE1936"/>
<dbReference type="Gene3D" id="1.10.3720.10">
    <property type="entry name" value="MetI-like"/>
    <property type="match status" value="1"/>
</dbReference>
<feature type="transmembrane region" description="Helical" evidence="7">
    <location>
        <begin position="181"/>
        <end position="204"/>
    </location>
</feature>
<dbReference type="CDD" id="cd06261">
    <property type="entry name" value="TM_PBP2"/>
    <property type="match status" value="1"/>
</dbReference>
<dbReference type="Proteomes" id="UP000000555">
    <property type="component" value="Chromosome"/>
</dbReference>
<dbReference type="GO" id="GO:0055085">
    <property type="term" value="P:transmembrane transport"/>
    <property type="evidence" value="ECO:0007669"/>
    <property type="project" value="InterPro"/>
</dbReference>
<keyword evidence="3" id="KW-1003">Cell membrane</keyword>
<keyword evidence="2 7" id="KW-0813">Transport</keyword>
<sequence length="275" mass="31130">MSLQKITSKAITYTLLTLVTLFFLIPVLWVVFSSVKSPVELYKWPPSLLPKTITFVNFETAFKKGNFGLYFYNSAVVTIVSTIITLVINTMAGYALAKYKFYGRDFILVAFLATLMIPLEIIMIPIFVVIRSLGMINSLWGIIIPPAATPTGVFLIRQYLLGVPDELIEAARIDGASEWRLFWTIIVPLAKPVISVLAIFSFMWRWNDFLWPLIVISDPQKYTIQLAISNFMGEYNVDWPSLLAMSVIAMIPVLIVFLIFQRQLVKGIVTTGLKE</sequence>
<feature type="transmembrane region" description="Helical" evidence="7">
    <location>
        <begin position="106"/>
        <end position="133"/>
    </location>
</feature>
<dbReference type="OrthoDB" id="9771544at2"/>
<dbReference type="GO" id="GO:0005886">
    <property type="term" value="C:plasma membrane"/>
    <property type="evidence" value="ECO:0007669"/>
    <property type="project" value="UniProtKB-SubCell"/>
</dbReference>
<evidence type="ECO:0000256" key="3">
    <source>
        <dbReference type="ARBA" id="ARBA00022475"/>
    </source>
</evidence>
<evidence type="ECO:0000256" key="2">
    <source>
        <dbReference type="ARBA" id="ARBA00022448"/>
    </source>
</evidence>
<evidence type="ECO:0000256" key="5">
    <source>
        <dbReference type="ARBA" id="ARBA00022989"/>
    </source>
</evidence>
<dbReference type="RefSeq" id="WP_011026081.1">
    <property type="nucleotide sequence ID" value="NC_003869.1"/>
</dbReference>
<dbReference type="PROSITE" id="PS50928">
    <property type="entry name" value="ABC_TM1"/>
    <property type="match status" value="1"/>
</dbReference>
<keyword evidence="5 7" id="KW-1133">Transmembrane helix</keyword>
<evidence type="ECO:0000259" key="8">
    <source>
        <dbReference type="PROSITE" id="PS50928"/>
    </source>
</evidence>
<organism evidence="9 10">
    <name type="scientific">Caldanaerobacter subterraneus subsp. tengcongensis (strain DSM 15242 / JCM 11007 / NBRC 100824 / MB4)</name>
    <name type="common">Thermoanaerobacter tengcongensis</name>
    <dbReference type="NCBI Taxonomy" id="273068"/>
    <lineage>
        <taxon>Bacteria</taxon>
        <taxon>Bacillati</taxon>
        <taxon>Bacillota</taxon>
        <taxon>Clostridia</taxon>
        <taxon>Thermoanaerobacterales</taxon>
        <taxon>Thermoanaerobacteraceae</taxon>
        <taxon>Caldanaerobacter</taxon>
    </lineage>
</organism>
<keyword evidence="6 7" id="KW-0472">Membrane</keyword>
<comment type="similarity">
    <text evidence="7">Belongs to the binding-protein-dependent transport system permease family.</text>
</comment>
<dbReference type="PANTHER" id="PTHR43744:SF8">
    <property type="entry name" value="SN-GLYCEROL-3-PHOSPHATE TRANSPORT SYSTEM PERMEASE PROTEIN UGPE"/>
    <property type="match status" value="1"/>
</dbReference>
<evidence type="ECO:0000256" key="1">
    <source>
        <dbReference type="ARBA" id="ARBA00004651"/>
    </source>
</evidence>
<comment type="subcellular location">
    <subcellularLocation>
        <location evidence="1 7">Cell membrane</location>
        <topology evidence="1 7">Multi-pass membrane protein</topology>
    </subcellularLocation>
</comment>
<dbReference type="InterPro" id="IPR000515">
    <property type="entry name" value="MetI-like"/>
</dbReference>
<dbReference type="Pfam" id="PF00528">
    <property type="entry name" value="BPD_transp_1"/>
    <property type="match status" value="1"/>
</dbReference>
<feature type="transmembrane region" description="Helical" evidence="7">
    <location>
        <begin position="70"/>
        <end position="94"/>
    </location>
</feature>
<name>Q8R8Q9_CALS4</name>
<feature type="transmembrane region" description="Helical" evidence="7">
    <location>
        <begin position="239"/>
        <end position="260"/>
    </location>
</feature>